<sequence>MKRFVPSLLASAVAFSSLEAMAAADLVLFNGKVFTAEAGQPRAQAVAVEDGKILQVGSDSAILALADADTQRIDLAGKVLMPGMIDTHSHPVIGALDSLRANLYDEVKPLAELEQWIIEQDQADTARLGDIIVISGVSSAYWQHSRELAKRFNQGRWASQPLVLNGIDGHTGWANNAMLQRVGIDAKLVKSLAAKEASFIEHEADLTPTGFLSETGWDRVRGQLPKPSAELMLKAAREAVRVNLQVGVTAWMDAAANGGGEQSLFEMRPTENDLGVLPLYRQLAEQGELNVHVAALLLAHPQSKPDDLKVQANVMQQFQGVPNLTFPGIKVFADGVLEFPGQTAAVIDPYNNSHQQGQLLIDPQGFGKLIAATEQRGWITHIHAVGDRAVRESLNAIEYARSLKPTPVPHSISHLQLVNPKEFARFKELGVIASMQLLWATAESYTEELVKPYVSAFTYRYQYPARSLHKAGATIAGASDWPVSSPNPWNAIAQASTRTGPLGVLNSAESIDRETMFLAYTINAAKALRLEQQIGSLAPGKQADLIVLDRDVFKVSDAELFDTQVLQTWFAGKSVYQAPASADVATAQ</sequence>
<dbReference type="GO" id="GO:0016810">
    <property type="term" value="F:hydrolase activity, acting on carbon-nitrogen (but not peptide) bonds"/>
    <property type="evidence" value="ECO:0007669"/>
    <property type="project" value="InterPro"/>
</dbReference>
<dbReference type="Gene3D" id="3.10.310.70">
    <property type="match status" value="1"/>
</dbReference>
<dbReference type="Pfam" id="PF07969">
    <property type="entry name" value="Amidohydro_3"/>
    <property type="match status" value="1"/>
</dbReference>
<dbReference type="AlphaFoldDB" id="A0A6M8F5A6"/>
<keyword evidence="4" id="KW-1185">Reference proteome</keyword>
<feature type="chain" id="PRO_5027004957" evidence="1">
    <location>
        <begin position="23"/>
        <end position="588"/>
    </location>
</feature>
<evidence type="ECO:0000313" key="3">
    <source>
        <dbReference type="EMBL" id="QKE63744.1"/>
    </source>
</evidence>
<dbReference type="Gene3D" id="2.30.40.10">
    <property type="entry name" value="Urease, subunit C, domain 1"/>
    <property type="match status" value="1"/>
</dbReference>
<dbReference type="RefSeq" id="WP_173207814.1">
    <property type="nucleotide sequence ID" value="NZ_CP053697.2"/>
</dbReference>
<feature type="signal peptide" evidence="1">
    <location>
        <begin position="1"/>
        <end position="22"/>
    </location>
</feature>
<evidence type="ECO:0000313" key="4">
    <source>
        <dbReference type="Proteomes" id="UP000501379"/>
    </source>
</evidence>
<dbReference type="InterPro" id="IPR013108">
    <property type="entry name" value="Amidohydro_3"/>
</dbReference>
<dbReference type="PANTHER" id="PTHR22642:SF2">
    <property type="entry name" value="PROTEIN LONG AFTER FAR-RED 3"/>
    <property type="match status" value="1"/>
</dbReference>
<dbReference type="InterPro" id="IPR032466">
    <property type="entry name" value="Metal_Hydrolase"/>
</dbReference>
<dbReference type="CDD" id="cd01300">
    <property type="entry name" value="YtcJ_like"/>
    <property type="match status" value="1"/>
</dbReference>
<dbReference type="SUPFAM" id="SSF51338">
    <property type="entry name" value="Composite domain of metallo-dependent hydrolases"/>
    <property type="match status" value="1"/>
</dbReference>
<dbReference type="SUPFAM" id="SSF51556">
    <property type="entry name" value="Metallo-dependent hydrolases"/>
    <property type="match status" value="1"/>
</dbReference>
<protein>
    <submittedName>
        <fullName evidence="3">Amidohydrolase</fullName>
    </submittedName>
</protein>
<dbReference type="Proteomes" id="UP000501379">
    <property type="component" value="Chromosome"/>
</dbReference>
<keyword evidence="1" id="KW-0732">Signal</keyword>
<proteinExistence type="predicted"/>
<organism evidence="3 4">
    <name type="scientific">Aquipseudomonas campi</name>
    <dbReference type="NCBI Taxonomy" id="2731681"/>
    <lineage>
        <taxon>Bacteria</taxon>
        <taxon>Pseudomonadati</taxon>
        <taxon>Pseudomonadota</taxon>
        <taxon>Gammaproteobacteria</taxon>
        <taxon>Pseudomonadales</taxon>
        <taxon>Pseudomonadaceae</taxon>
        <taxon>Aquipseudomonas</taxon>
    </lineage>
</organism>
<evidence type="ECO:0000256" key="1">
    <source>
        <dbReference type="SAM" id="SignalP"/>
    </source>
</evidence>
<name>A0A6M8F5A6_9GAMM</name>
<dbReference type="EMBL" id="CP053697">
    <property type="protein sequence ID" value="QKE63744.1"/>
    <property type="molecule type" value="Genomic_DNA"/>
</dbReference>
<reference evidence="3" key="1">
    <citation type="submission" date="2020-07" db="EMBL/GenBank/DDBJ databases">
        <title>Nitrate ammonifying Pseudomonas campi sp. nov. isolated from German agricultural grassland.</title>
        <authorList>
            <person name="Timsy T."/>
            <person name="Ulrich A."/>
            <person name="Spanner T."/>
            <person name="Foesel B."/>
            <person name="Kolb S."/>
            <person name="Horn M.A."/>
            <person name="Behrendt U."/>
        </authorList>
    </citation>
    <scope>NUCLEOTIDE SEQUENCE</scope>
    <source>
        <strain evidence="3">S1-A32-2</strain>
    </source>
</reference>
<evidence type="ECO:0000259" key="2">
    <source>
        <dbReference type="Pfam" id="PF07969"/>
    </source>
</evidence>
<dbReference type="KEGG" id="pcam:HNE05_10375"/>
<accession>A0A6M8F5A6</accession>
<gene>
    <name evidence="3" type="ORF">HNE05_10375</name>
</gene>
<dbReference type="InterPro" id="IPR011059">
    <property type="entry name" value="Metal-dep_hydrolase_composite"/>
</dbReference>
<feature type="domain" description="Amidohydrolase 3" evidence="2">
    <location>
        <begin position="73"/>
        <end position="576"/>
    </location>
</feature>
<dbReference type="PANTHER" id="PTHR22642">
    <property type="entry name" value="IMIDAZOLONEPROPIONASE"/>
    <property type="match status" value="1"/>
</dbReference>
<dbReference type="InterPro" id="IPR033932">
    <property type="entry name" value="YtcJ-like"/>
</dbReference>
<dbReference type="Gene3D" id="3.20.20.140">
    <property type="entry name" value="Metal-dependent hydrolases"/>
    <property type="match status" value="1"/>
</dbReference>